<organism evidence="1 2">
    <name type="scientific">Hymenobacter telluris</name>
    <dbReference type="NCBI Taxonomy" id="2816474"/>
    <lineage>
        <taxon>Bacteria</taxon>
        <taxon>Pseudomonadati</taxon>
        <taxon>Bacteroidota</taxon>
        <taxon>Cytophagia</taxon>
        <taxon>Cytophagales</taxon>
        <taxon>Hymenobacteraceae</taxon>
        <taxon>Hymenobacter</taxon>
    </lineage>
</organism>
<evidence type="ECO:0000313" key="1">
    <source>
        <dbReference type="EMBL" id="MBO0360911.1"/>
    </source>
</evidence>
<sequence>MHLFRTLICFFVSAGFLGLLLLSAVGPMAPATLRASIRAQHSTILPATPTTAQPVMQAVKQVTAYRAEVRPTSI</sequence>
<dbReference type="RefSeq" id="WP_206986821.1">
    <property type="nucleotide sequence ID" value="NZ_JAFLQZ010000026.1"/>
</dbReference>
<comment type="caution">
    <text evidence="1">The sequence shown here is derived from an EMBL/GenBank/DDBJ whole genome shotgun (WGS) entry which is preliminary data.</text>
</comment>
<accession>A0A939JD59</accession>
<protein>
    <submittedName>
        <fullName evidence="1">Uncharacterized protein</fullName>
    </submittedName>
</protein>
<gene>
    <name evidence="1" type="ORF">J0X19_23325</name>
</gene>
<evidence type="ECO:0000313" key="2">
    <source>
        <dbReference type="Proteomes" id="UP000664144"/>
    </source>
</evidence>
<proteinExistence type="predicted"/>
<dbReference type="Proteomes" id="UP000664144">
    <property type="component" value="Unassembled WGS sequence"/>
</dbReference>
<reference evidence="1" key="1">
    <citation type="submission" date="2021-03" db="EMBL/GenBank/DDBJ databases">
        <authorList>
            <person name="Kim M.K."/>
        </authorList>
    </citation>
    <scope>NUCLEOTIDE SEQUENCE</scope>
    <source>
        <strain evidence="1">BT186</strain>
    </source>
</reference>
<name>A0A939JD59_9BACT</name>
<dbReference type="AlphaFoldDB" id="A0A939JD59"/>
<dbReference type="EMBL" id="JAFLQZ010000026">
    <property type="protein sequence ID" value="MBO0360911.1"/>
    <property type="molecule type" value="Genomic_DNA"/>
</dbReference>
<keyword evidence="2" id="KW-1185">Reference proteome</keyword>